<name>A0A445FUA5_GLYSO</name>
<dbReference type="SUPFAM" id="SSF56719">
    <property type="entry name" value="Type II DNA topoisomerase"/>
    <property type="match status" value="1"/>
</dbReference>
<sequence>MLQPYGINIGLKEHSNRVTPKAYTPKSPSRPLPPDSVLEEFFPLRLEYYERRKVSFVFGNRFILGVVNGEMIVSNRKKANLMIELQHKGFTPMPRKCKSAEPQVAGANEDQEDDNNTTELEKKLYKEVKDKLVDLLRVWQNFGNIFPLQAPLNPS</sequence>
<gene>
    <name evidence="2" type="ORF">D0Y65_048757</name>
</gene>
<organism evidence="2 3">
    <name type="scientific">Glycine soja</name>
    <name type="common">Wild soybean</name>
    <dbReference type="NCBI Taxonomy" id="3848"/>
    <lineage>
        <taxon>Eukaryota</taxon>
        <taxon>Viridiplantae</taxon>
        <taxon>Streptophyta</taxon>
        <taxon>Embryophyta</taxon>
        <taxon>Tracheophyta</taxon>
        <taxon>Spermatophyta</taxon>
        <taxon>Magnoliopsida</taxon>
        <taxon>eudicotyledons</taxon>
        <taxon>Gunneridae</taxon>
        <taxon>Pentapetalae</taxon>
        <taxon>rosids</taxon>
        <taxon>fabids</taxon>
        <taxon>Fabales</taxon>
        <taxon>Fabaceae</taxon>
        <taxon>Papilionoideae</taxon>
        <taxon>50 kb inversion clade</taxon>
        <taxon>NPAAA clade</taxon>
        <taxon>indigoferoid/millettioid clade</taxon>
        <taxon>Phaseoleae</taxon>
        <taxon>Glycine</taxon>
        <taxon>Glycine subgen. Soja</taxon>
    </lineage>
</organism>
<keyword evidence="3" id="KW-1185">Reference proteome</keyword>
<dbReference type="GO" id="GO:0005524">
    <property type="term" value="F:ATP binding"/>
    <property type="evidence" value="ECO:0007669"/>
    <property type="project" value="InterPro"/>
</dbReference>
<dbReference type="InterPro" id="IPR013757">
    <property type="entry name" value="Topo_IIA_A_a_sf"/>
</dbReference>
<reference evidence="2 3" key="1">
    <citation type="submission" date="2018-09" db="EMBL/GenBank/DDBJ databases">
        <title>A high-quality reference genome of wild soybean provides a powerful tool to mine soybean genomes.</title>
        <authorList>
            <person name="Xie M."/>
            <person name="Chung C.Y.L."/>
            <person name="Li M.-W."/>
            <person name="Wong F.-L."/>
            <person name="Chan T.-F."/>
            <person name="Lam H.-M."/>
        </authorList>
    </citation>
    <scope>NUCLEOTIDE SEQUENCE [LARGE SCALE GENOMIC DNA]</scope>
    <source>
        <strain evidence="3">cv. W05</strain>
        <tissue evidence="2">Hypocotyl of etiolated seedlings</tissue>
    </source>
</reference>
<proteinExistence type="predicted"/>
<dbReference type="Proteomes" id="UP000289340">
    <property type="component" value="Chromosome 18"/>
</dbReference>
<protein>
    <submittedName>
        <fullName evidence="2">DNA topoisomerase 2</fullName>
    </submittedName>
</protein>
<dbReference type="Gene3D" id="1.10.268.10">
    <property type="entry name" value="Topoisomerase, domain 3"/>
    <property type="match status" value="1"/>
</dbReference>
<comment type="caution">
    <text evidence="2">The sequence shown here is derived from an EMBL/GenBank/DDBJ whole genome shotgun (WGS) entry which is preliminary data.</text>
</comment>
<evidence type="ECO:0000256" key="1">
    <source>
        <dbReference type="SAM" id="MobiDB-lite"/>
    </source>
</evidence>
<dbReference type="EMBL" id="QZWG01000018">
    <property type="protein sequence ID" value="RZB52414.1"/>
    <property type="molecule type" value="Genomic_DNA"/>
</dbReference>
<dbReference type="GO" id="GO:0003677">
    <property type="term" value="F:DNA binding"/>
    <property type="evidence" value="ECO:0007669"/>
    <property type="project" value="InterPro"/>
</dbReference>
<feature type="region of interest" description="Disordered" evidence="1">
    <location>
        <begin position="93"/>
        <end position="117"/>
    </location>
</feature>
<dbReference type="AlphaFoldDB" id="A0A445FUA5"/>
<evidence type="ECO:0000313" key="2">
    <source>
        <dbReference type="EMBL" id="RZB52414.1"/>
    </source>
</evidence>
<keyword evidence="2" id="KW-0413">Isomerase</keyword>
<evidence type="ECO:0000313" key="3">
    <source>
        <dbReference type="Proteomes" id="UP000289340"/>
    </source>
</evidence>
<accession>A0A445FUA5</accession>
<dbReference type="InterPro" id="IPR013760">
    <property type="entry name" value="Topo_IIA-like_dom_sf"/>
</dbReference>
<dbReference type="GO" id="GO:0003918">
    <property type="term" value="F:DNA topoisomerase type II (double strand cut, ATP-hydrolyzing) activity"/>
    <property type="evidence" value="ECO:0007669"/>
    <property type="project" value="InterPro"/>
</dbReference>